<comment type="caution">
    <text evidence="1">The sequence shown here is derived from an EMBL/GenBank/DDBJ whole genome shotgun (WGS) entry which is preliminary data.</text>
</comment>
<dbReference type="InterPro" id="IPR023982">
    <property type="entry name" value="CHP04029_CMD-like"/>
</dbReference>
<protein>
    <submittedName>
        <fullName evidence="1">CMD domain protein</fullName>
    </submittedName>
</protein>
<dbReference type="AlphaFoldDB" id="A0A549THH2"/>
<dbReference type="RefSeq" id="WP_142880668.1">
    <property type="nucleotide sequence ID" value="NZ_VJMG01000005.1"/>
</dbReference>
<sequence length="199" mass="20847">MTTTIPDIIDHLAGIASGSAGAVLRARRPVTREGAQASWVALFAPADAGDFPLSDRFALAAFVSILHGQAAISAFYADHLNEQANGTALRVAVEQAAAAGLTNGPYGHYPAGPLLRENRDGLIFQVADAERAVLGEKLSTLLEHAHLLVLHPRDAKPEALSKLLAAGWNTTSIVTASQLVAFLAFQIRVIAGLKVLNAA</sequence>
<proteinExistence type="predicted"/>
<evidence type="ECO:0000313" key="2">
    <source>
        <dbReference type="Proteomes" id="UP000316801"/>
    </source>
</evidence>
<dbReference type="SUPFAM" id="SSF69118">
    <property type="entry name" value="AhpD-like"/>
    <property type="match status" value="1"/>
</dbReference>
<dbReference type="Gene3D" id="1.20.1290.10">
    <property type="entry name" value="AhpD-like"/>
    <property type="match status" value="1"/>
</dbReference>
<accession>A0A549THH2</accession>
<organism evidence="1 2">
    <name type="scientific">Rhizobium straminoryzae</name>
    <dbReference type="NCBI Taxonomy" id="1387186"/>
    <lineage>
        <taxon>Bacteria</taxon>
        <taxon>Pseudomonadati</taxon>
        <taxon>Pseudomonadota</taxon>
        <taxon>Alphaproteobacteria</taxon>
        <taxon>Hyphomicrobiales</taxon>
        <taxon>Rhizobiaceae</taxon>
        <taxon>Rhizobium/Agrobacterium group</taxon>
        <taxon>Rhizobium</taxon>
    </lineage>
</organism>
<dbReference type="EMBL" id="VJMG01000005">
    <property type="protein sequence ID" value="TRL42472.1"/>
    <property type="molecule type" value="Genomic_DNA"/>
</dbReference>
<dbReference type="InterPro" id="IPR029032">
    <property type="entry name" value="AhpD-like"/>
</dbReference>
<evidence type="ECO:0000313" key="1">
    <source>
        <dbReference type="EMBL" id="TRL42472.1"/>
    </source>
</evidence>
<gene>
    <name evidence="1" type="ORF">FNA46_02000</name>
</gene>
<dbReference type="Proteomes" id="UP000316801">
    <property type="component" value="Unassembled WGS sequence"/>
</dbReference>
<reference evidence="1 2" key="1">
    <citation type="submission" date="2019-07" db="EMBL/GenBank/DDBJ databases">
        <title>Ln-dependent methylotrophs.</title>
        <authorList>
            <person name="Tani A."/>
        </authorList>
    </citation>
    <scope>NUCLEOTIDE SEQUENCE [LARGE SCALE GENOMIC DNA]</scope>
    <source>
        <strain evidence="1 2">SM12</strain>
    </source>
</reference>
<dbReference type="NCBIfam" id="TIGR04029">
    <property type="entry name" value="CMD_Avi_7170"/>
    <property type="match status" value="1"/>
</dbReference>
<keyword evidence="2" id="KW-1185">Reference proteome</keyword>
<name>A0A549THH2_9HYPH</name>